<dbReference type="PANTHER" id="PTHR48033">
    <property type="entry name" value="RNA-BINDING (RRM/RBD/RNP MOTIFS) FAMILY PROTEIN"/>
    <property type="match status" value="1"/>
</dbReference>
<keyword evidence="3" id="KW-0694">RNA-binding</keyword>
<dbReference type="GO" id="GO:0003723">
    <property type="term" value="F:RNA binding"/>
    <property type="evidence" value="ECO:0007669"/>
    <property type="project" value="UniProtKB-UniRule"/>
</dbReference>
<dbReference type="SMART" id="SM00360">
    <property type="entry name" value="RRM"/>
    <property type="match status" value="2"/>
</dbReference>
<comment type="subcellular location">
    <subcellularLocation>
        <location evidence="1">Nucleus</location>
    </subcellularLocation>
</comment>
<dbReference type="Gene3D" id="3.30.200.20">
    <property type="entry name" value="Phosphorylase Kinase, domain 1"/>
    <property type="match status" value="1"/>
</dbReference>
<sequence length="943" mass="107610">IKDLTNFTNCDNLYKMATNNMSEADLDEHRRKIFIQKLHPNTTTRSLQDYFSKYPIEWCNVPIDESGKNKMHGIVVFYSEESVDAVMSQRYHQIDGKEVFIHRSVPNQGPLKGNKAIERLIVSSPNSQLLVESDINNYLSHYGTICNINHMKNEDNTWIIHFDYYDSVDKILLHSPHRIGEIDVNVKKDTRNVFHGSSATSESTPKIAKNNIEVGPKKANLKQVTMNEQISCLSLPGKKYRIHITNLSANIDAETLSQELDWDIYDIVMNPSTNDRALSTECWLKNANDEREVNSFVQNMNGRSIRGSVIQCEKEEDDIEFSTSTDYRIRMSGFQTEVTPQNLTQRFGSHNYYVDRQHDRIGYVVKIKTMKYAKQLMTKWHNMNIDGQLIKCQLELNPIPFAHRHRSRSRAASTGEELKHCRWRSRPRDACSVQSSQETSDPGDTDNTLSITLDNREVDRDRRICRKAFNDITRTPSKTNLHHASSSESISTLVETKYQLPSDVSVEWEITTKASNSDGKVLLIRGKVDRKRLAVIKIYPNQSSTNLNREVTAMKVLKDVKGVSQLIEPENASNNLTQQRVDKVNLSMIMKRAPGYSLKEFIERKCQGVLEVQEAIQLTLNLNLSPENIMIEFDSKSRLINQAQLTVLNFSQAVVISTGRDAEIASSTQKWYRAPQTNVKGLSSTIDASGVCAILFWLLTQTDPSHKNDELPHQQAREKLHDMIKSAANSTSLEKQLKMYLMDTFECAFGYPNHHPWIINDLGCRLESIHQLLIPDIPELTTISAIFQKLASFSNSLPTPPITIDDAQRDAFEKASKAFCQAKKYFSQDGQNQYEWSDGNCTWIYSPHSSINECRNDDVLTYYSFRGRTTITYSVIITCLASCIEGPVMTLAISSNVNGKTIRMPIGQYSTAQDYAIDVQENFRTELKNLLLAIYKERKSIKH</sequence>
<dbReference type="Proteomes" id="UP000663854">
    <property type="component" value="Unassembled WGS sequence"/>
</dbReference>
<evidence type="ECO:0000313" key="8">
    <source>
        <dbReference type="Proteomes" id="UP000663854"/>
    </source>
</evidence>
<comment type="caution">
    <text evidence="6">The sequence shown here is derived from an EMBL/GenBank/DDBJ whole genome shotgun (WGS) entry which is preliminary data.</text>
</comment>
<dbReference type="PROSITE" id="PS50102">
    <property type="entry name" value="RRM"/>
    <property type="match status" value="1"/>
</dbReference>
<dbReference type="PANTHER" id="PTHR48033:SF10">
    <property type="entry name" value="RNA-BINDING PROTEIN SQUID"/>
    <property type="match status" value="1"/>
</dbReference>
<dbReference type="Gene3D" id="1.10.510.10">
    <property type="entry name" value="Transferase(Phosphotransferase) domain 1"/>
    <property type="match status" value="1"/>
</dbReference>
<dbReference type="SUPFAM" id="SSF54928">
    <property type="entry name" value="RNA-binding domain, RBD"/>
    <property type="match status" value="1"/>
</dbReference>
<reference evidence="6" key="1">
    <citation type="submission" date="2021-02" db="EMBL/GenBank/DDBJ databases">
        <authorList>
            <person name="Nowell W R."/>
        </authorList>
    </citation>
    <scope>NUCLEOTIDE SEQUENCE</scope>
</reference>
<organism evidence="6 8">
    <name type="scientific">Rotaria sordida</name>
    <dbReference type="NCBI Taxonomy" id="392033"/>
    <lineage>
        <taxon>Eukaryota</taxon>
        <taxon>Metazoa</taxon>
        <taxon>Spiralia</taxon>
        <taxon>Gnathifera</taxon>
        <taxon>Rotifera</taxon>
        <taxon>Eurotatoria</taxon>
        <taxon>Bdelloidea</taxon>
        <taxon>Philodinida</taxon>
        <taxon>Philodinidae</taxon>
        <taxon>Rotaria</taxon>
    </lineage>
</organism>
<evidence type="ECO:0000313" key="9">
    <source>
        <dbReference type="Proteomes" id="UP000663870"/>
    </source>
</evidence>
<proteinExistence type="predicted"/>
<feature type="non-terminal residue" evidence="6">
    <location>
        <position position="1"/>
    </location>
</feature>
<dbReference type="InterPro" id="IPR000504">
    <property type="entry name" value="RRM_dom"/>
</dbReference>
<evidence type="ECO:0000313" key="6">
    <source>
        <dbReference type="EMBL" id="CAF1406093.1"/>
    </source>
</evidence>
<dbReference type="GO" id="GO:0005654">
    <property type="term" value="C:nucleoplasm"/>
    <property type="evidence" value="ECO:0007669"/>
    <property type="project" value="TreeGrafter"/>
</dbReference>
<dbReference type="Gene3D" id="3.30.70.330">
    <property type="match status" value="1"/>
</dbReference>
<evidence type="ECO:0000256" key="4">
    <source>
        <dbReference type="SAM" id="MobiDB-lite"/>
    </source>
</evidence>
<evidence type="ECO:0000256" key="1">
    <source>
        <dbReference type="ARBA" id="ARBA00004123"/>
    </source>
</evidence>
<evidence type="ECO:0000256" key="3">
    <source>
        <dbReference type="PROSITE-ProRule" id="PRU00176"/>
    </source>
</evidence>
<dbReference type="SUPFAM" id="SSF56112">
    <property type="entry name" value="Protein kinase-like (PK-like)"/>
    <property type="match status" value="1"/>
</dbReference>
<evidence type="ECO:0000259" key="5">
    <source>
        <dbReference type="PROSITE" id="PS50102"/>
    </source>
</evidence>
<protein>
    <recommendedName>
        <fullName evidence="5">RRM domain-containing protein</fullName>
    </recommendedName>
</protein>
<feature type="region of interest" description="Disordered" evidence="4">
    <location>
        <begin position="429"/>
        <end position="450"/>
    </location>
</feature>
<evidence type="ECO:0000313" key="7">
    <source>
        <dbReference type="EMBL" id="CAF1626065.1"/>
    </source>
</evidence>
<dbReference type="InterPro" id="IPR012677">
    <property type="entry name" value="Nucleotide-bd_a/b_plait_sf"/>
</dbReference>
<keyword evidence="9" id="KW-1185">Reference proteome</keyword>
<dbReference type="EMBL" id="CAJNOH010005692">
    <property type="protein sequence ID" value="CAF1406093.1"/>
    <property type="molecule type" value="Genomic_DNA"/>
</dbReference>
<accession>A0A815LPW3</accession>
<dbReference type="GO" id="GO:0010468">
    <property type="term" value="P:regulation of gene expression"/>
    <property type="evidence" value="ECO:0007669"/>
    <property type="project" value="TreeGrafter"/>
</dbReference>
<dbReference type="EMBL" id="CAJNOL010007203">
    <property type="protein sequence ID" value="CAF1626065.1"/>
    <property type="molecule type" value="Genomic_DNA"/>
</dbReference>
<keyword evidence="2" id="KW-0539">Nucleus</keyword>
<evidence type="ECO:0000256" key="2">
    <source>
        <dbReference type="ARBA" id="ARBA00023242"/>
    </source>
</evidence>
<dbReference type="InterPro" id="IPR011009">
    <property type="entry name" value="Kinase-like_dom_sf"/>
</dbReference>
<dbReference type="AlphaFoldDB" id="A0A815LPW3"/>
<dbReference type="InterPro" id="IPR035979">
    <property type="entry name" value="RBD_domain_sf"/>
</dbReference>
<gene>
    <name evidence="7" type="ORF">JXQ802_LOCUS51193</name>
    <name evidence="6" type="ORF">PYM288_LOCUS34980</name>
</gene>
<feature type="domain" description="RRM" evidence="5">
    <location>
        <begin position="31"/>
        <end position="118"/>
    </location>
</feature>
<name>A0A815LPW3_9BILA</name>
<feature type="compositionally biased region" description="Polar residues" evidence="4">
    <location>
        <begin position="432"/>
        <end position="450"/>
    </location>
</feature>
<dbReference type="Proteomes" id="UP000663870">
    <property type="component" value="Unassembled WGS sequence"/>
</dbReference>
<dbReference type="Pfam" id="PF00076">
    <property type="entry name" value="RRM_1"/>
    <property type="match status" value="1"/>
</dbReference>
<dbReference type="GO" id="GO:0000785">
    <property type="term" value="C:chromatin"/>
    <property type="evidence" value="ECO:0007669"/>
    <property type="project" value="TreeGrafter"/>
</dbReference>